<evidence type="ECO:0000256" key="4">
    <source>
        <dbReference type="ARBA" id="ARBA00022825"/>
    </source>
</evidence>
<dbReference type="InterPro" id="IPR010259">
    <property type="entry name" value="S8pro/Inhibitor_I9"/>
</dbReference>
<dbReference type="SUPFAM" id="SSF54897">
    <property type="entry name" value="Protease propeptides/inhibitors"/>
    <property type="match status" value="1"/>
</dbReference>
<protein>
    <recommendedName>
        <fullName evidence="8">PKD domain-containing protein</fullName>
    </recommendedName>
</protein>
<dbReference type="InterPro" id="IPR036852">
    <property type="entry name" value="Peptidase_S8/S53_dom_sf"/>
</dbReference>
<accession>A0ABN0XRU6</accession>
<dbReference type="InterPro" id="IPR000209">
    <property type="entry name" value="Peptidase_S8/S53_dom"/>
</dbReference>
<dbReference type="InterPro" id="IPR013783">
    <property type="entry name" value="Ig-like_fold"/>
</dbReference>
<dbReference type="InterPro" id="IPR000601">
    <property type="entry name" value="PKD_dom"/>
</dbReference>
<feature type="active site" description="Charge relay system" evidence="5">
    <location>
        <position position="338"/>
    </location>
</feature>
<dbReference type="Pfam" id="PF05922">
    <property type="entry name" value="Inhibitor_I9"/>
    <property type="match status" value="1"/>
</dbReference>
<keyword evidence="10" id="KW-1185">Reference proteome</keyword>
<dbReference type="PROSITE" id="PS00136">
    <property type="entry name" value="SUBTILASE_ASP"/>
    <property type="match status" value="1"/>
</dbReference>
<feature type="domain" description="PKD" evidence="8">
    <location>
        <begin position="398"/>
        <end position="477"/>
    </location>
</feature>
<dbReference type="PRINTS" id="PR00723">
    <property type="entry name" value="SUBTILISIN"/>
</dbReference>
<dbReference type="PANTHER" id="PTHR43806">
    <property type="entry name" value="PEPTIDASE S8"/>
    <property type="match status" value="1"/>
</dbReference>
<dbReference type="InterPro" id="IPR050131">
    <property type="entry name" value="Peptidase_S8_subtilisin-like"/>
</dbReference>
<dbReference type="Gene3D" id="2.60.40.10">
    <property type="entry name" value="Immunoglobulins"/>
    <property type="match status" value="2"/>
</dbReference>
<evidence type="ECO:0000256" key="2">
    <source>
        <dbReference type="ARBA" id="ARBA00022670"/>
    </source>
</evidence>
<dbReference type="InterPro" id="IPR034193">
    <property type="entry name" value="PCSK9_ProteinaseK-like"/>
</dbReference>
<evidence type="ECO:0000256" key="5">
    <source>
        <dbReference type="PROSITE-ProRule" id="PRU01240"/>
    </source>
</evidence>
<evidence type="ECO:0000313" key="10">
    <source>
        <dbReference type="Proteomes" id="UP001501757"/>
    </source>
</evidence>
<dbReference type="Gene3D" id="3.40.50.200">
    <property type="entry name" value="Peptidase S8/S53 domain"/>
    <property type="match status" value="1"/>
</dbReference>
<dbReference type="SMART" id="SM00495">
    <property type="entry name" value="ChtBD3"/>
    <property type="match status" value="2"/>
</dbReference>
<name>A0ABN0XRU6_9ALTE</name>
<comment type="similarity">
    <text evidence="1 5 6">Belongs to the peptidase S8 family.</text>
</comment>
<dbReference type="SUPFAM" id="SSF49299">
    <property type="entry name" value="PKD domain"/>
    <property type="match status" value="2"/>
</dbReference>
<dbReference type="InterPro" id="IPR022398">
    <property type="entry name" value="Peptidase_S8_His-AS"/>
</dbReference>
<dbReference type="InterPro" id="IPR003610">
    <property type="entry name" value="CBM5/12"/>
</dbReference>
<evidence type="ECO:0000256" key="1">
    <source>
        <dbReference type="ARBA" id="ARBA00011073"/>
    </source>
</evidence>
<keyword evidence="4 5" id="KW-0720">Serine protease</keyword>
<dbReference type="InterPro" id="IPR023827">
    <property type="entry name" value="Peptidase_S8_Asp-AS"/>
</dbReference>
<dbReference type="CDD" id="cd00146">
    <property type="entry name" value="PKD"/>
    <property type="match status" value="2"/>
</dbReference>
<organism evidence="9 10">
    <name type="scientific">Bowmanella denitrificans</name>
    <dbReference type="NCBI Taxonomy" id="366582"/>
    <lineage>
        <taxon>Bacteria</taxon>
        <taxon>Pseudomonadati</taxon>
        <taxon>Pseudomonadota</taxon>
        <taxon>Gammaproteobacteria</taxon>
        <taxon>Alteromonadales</taxon>
        <taxon>Alteromonadaceae</taxon>
        <taxon>Bowmanella</taxon>
    </lineage>
</organism>
<dbReference type="Proteomes" id="UP001501757">
    <property type="component" value="Unassembled WGS sequence"/>
</dbReference>
<dbReference type="Pfam" id="PF02839">
    <property type="entry name" value="CBM_5_12"/>
    <property type="match status" value="2"/>
</dbReference>
<feature type="active site" description="Charge relay system" evidence="5">
    <location>
        <position position="155"/>
    </location>
</feature>
<dbReference type="SMART" id="SM00089">
    <property type="entry name" value="PKD"/>
    <property type="match status" value="2"/>
</dbReference>
<comment type="caution">
    <text evidence="9">The sequence shown here is derived from an EMBL/GenBank/DDBJ whole genome shotgun (WGS) entry which is preliminary data.</text>
</comment>
<dbReference type="InterPro" id="IPR036573">
    <property type="entry name" value="CBM_sf_5/12"/>
</dbReference>
<dbReference type="PROSITE" id="PS00137">
    <property type="entry name" value="SUBTILASE_HIS"/>
    <property type="match status" value="1"/>
</dbReference>
<dbReference type="PROSITE" id="PS50093">
    <property type="entry name" value="PKD"/>
    <property type="match status" value="2"/>
</dbReference>
<proteinExistence type="inferred from homology"/>
<feature type="domain" description="PKD" evidence="8">
    <location>
        <begin position="539"/>
        <end position="623"/>
    </location>
</feature>
<dbReference type="Gene3D" id="2.10.10.20">
    <property type="entry name" value="Carbohydrate-binding module superfamily 5/12"/>
    <property type="match status" value="2"/>
</dbReference>
<feature type="signal peptide" evidence="7">
    <location>
        <begin position="1"/>
        <end position="24"/>
    </location>
</feature>
<feature type="active site" description="Charge relay system" evidence="5">
    <location>
        <position position="186"/>
    </location>
</feature>
<sequence>MLSERKKSLLATLVTLAFSPQLLADAQLLSTPADTTVANQYIVVLKDSAVSPFASSADFVTQSARSAAGVTAGQVTAEFHHSVKGYAITTDAQSIQQLLQRDEVDYIEPVQIFRTTAQQSNPPWGLDRLDQQNLPLSNSYRYDLNGSGVNAYVIDTGINTSHTQFSGRIGSTVTTVGNSAEDCNGHGTHVAGTIGASTYGVAKQVRLNSVKVFGCSGETTSTAIVQGIDWVVANAQRPAVANMSLGGGASTVLDQATNRLIQQGIVTVVAAGNDNSDACSFSPARVSGAMTVGSTTSSDSRSSFSNWGSCVNIFAPGSNILSTWIGGSSATNSISGTSMASPHVAGVAALYLQQNPQAGTSQVAQAIYSNAASGKISGTNGTVNRLANTEFLFGGVGDNQPPVASFSVSTNGLTVNLQDSSTDDGGVVSWNWQFGDGQTSTQQNPSHTYASSGSYQINLTVADQQGLQNSTSRTVNVSDGNNGGCNGVPAWSATTSYQAGDKVVYNGRTYEATWWSTGARPDVFSNVWRDLGVCDGNGGDQPPVADFSYSVSGLTVTFSDQSSDDQGIASRAWNFGDGQNSTQQNPVHQYAQAGNYSVQLSVTDTNGATRSTTKLVNVSTGGGDCQGLPVWSASTVYLAGAQVQHNNQGYQAKWWTQGDDPASNSGTWDVWESLGSCQ</sequence>
<gene>
    <name evidence="9" type="ORF">GCM10009092_39490</name>
</gene>
<keyword evidence="3 5" id="KW-0378">Hydrolase</keyword>
<evidence type="ECO:0000256" key="7">
    <source>
        <dbReference type="SAM" id="SignalP"/>
    </source>
</evidence>
<reference evidence="9 10" key="1">
    <citation type="journal article" date="2019" name="Int. J. Syst. Evol. Microbiol.">
        <title>The Global Catalogue of Microorganisms (GCM) 10K type strain sequencing project: providing services to taxonomists for standard genome sequencing and annotation.</title>
        <authorList>
            <consortium name="The Broad Institute Genomics Platform"/>
            <consortium name="The Broad Institute Genome Sequencing Center for Infectious Disease"/>
            <person name="Wu L."/>
            <person name="Ma J."/>
        </authorList>
    </citation>
    <scope>NUCLEOTIDE SEQUENCE [LARGE SCALE GENOMIC DNA]</scope>
    <source>
        <strain evidence="9 10">JCM 13378</strain>
    </source>
</reference>
<evidence type="ECO:0000256" key="6">
    <source>
        <dbReference type="RuleBase" id="RU003355"/>
    </source>
</evidence>
<dbReference type="PANTHER" id="PTHR43806:SF11">
    <property type="entry name" value="CEREVISIN-RELATED"/>
    <property type="match status" value="1"/>
</dbReference>
<dbReference type="SUPFAM" id="SSF52743">
    <property type="entry name" value="Subtilisin-like"/>
    <property type="match status" value="1"/>
</dbReference>
<dbReference type="InterPro" id="IPR015500">
    <property type="entry name" value="Peptidase_S8_subtilisin-rel"/>
</dbReference>
<evidence type="ECO:0000256" key="3">
    <source>
        <dbReference type="ARBA" id="ARBA00022801"/>
    </source>
</evidence>
<dbReference type="InterPro" id="IPR035986">
    <property type="entry name" value="PKD_dom_sf"/>
</dbReference>
<dbReference type="InterPro" id="IPR022409">
    <property type="entry name" value="PKD/Chitinase_dom"/>
</dbReference>
<dbReference type="EMBL" id="BAAAEI010000024">
    <property type="protein sequence ID" value="GAA0371238.1"/>
    <property type="molecule type" value="Genomic_DNA"/>
</dbReference>
<keyword evidence="2 5" id="KW-0645">Protease</keyword>
<dbReference type="InterPro" id="IPR023828">
    <property type="entry name" value="Peptidase_S8_Ser-AS"/>
</dbReference>
<dbReference type="Pfam" id="PF18911">
    <property type="entry name" value="PKD_4"/>
    <property type="match status" value="2"/>
</dbReference>
<evidence type="ECO:0000259" key="8">
    <source>
        <dbReference type="PROSITE" id="PS50093"/>
    </source>
</evidence>
<keyword evidence="7" id="KW-0732">Signal</keyword>
<dbReference type="PROSITE" id="PS51892">
    <property type="entry name" value="SUBTILASE"/>
    <property type="match status" value="1"/>
</dbReference>
<dbReference type="InterPro" id="IPR037045">
    <property type="entry name" value="S8pro/Inhibitor_I9_sf"/>
</dbReference>
<feature type="chain" id="PRO_5046298080" description="PKD domain-containing protein" evidence="7">
    <location>
        <begin position="25"/>
        <end position="678"/>
    </location>
</feature>
<dbReference type="Pfam" id="PF00082">
    <property type="entry name" value="Peptidase_S8"/>
    <property type="match status" value="1"/>
</dbReference>
<evidence type="ECO:0000313" key="9">
    <source>
        <dbReference type="EMBL" id="GAA0371238.1"/>
    </source>
</evidence>
<dbReference type="CDD" id="cd12215">
    <property type="entry name" value="ChiC_BD"/>
    <property type="match status" value="2"/>
</dbReference>
<dbReference type="SUPFAM" id="SSF51055">
    <property type="entry name" value="Carbohydrate binding domain"/>
    <property type="match status" value="2"/>
</dbReference>
<dbReference type="PROSITE" id="PS00138">
    <property type="entry name" value="SUBTILASE_SER"/>
    <property type="match status" value="1"/>
</dbReference>
<dbReference type="Gene3D" id="3.30.70.80">
    <property type="entry name" value="Peptidase S8 propeptide/proteinase inhibitor I9"/>
    <property type="match status" value="1"/>
</dbReference>
<dbReference type="CDD" id="cd04077">
    <property type="entry name" value="Peptidases_S8_PCSK9_ProteinaseK_like"/>
    <property type="match status" value="1"/>
</dbReference>